<protein>
    <submittedName>
        <fullName evidence="2">Uncharacterized protein</fullName>
    </submittedName>
</protein>
<feature type="transmembrane region" description="Helical" evidence="1">
    <location>
        <begin position="167"/>
        <end position="187"/>
    </location>
</feature>
<evidence type="ECO:0000313" key="2">
    <source>
        <dbReference type="EMBL" id="KZN51387.1"/>
    </source>
</evidence>
<name>A0A167EZ56_9GAMM</name>
<dbReference type="RefSeq" id="WP_063361439.1">
    <property type="nucleotide sequence ID" value="NZ_AUXZ01000068.1"/>
</dbReference>
<dbReference type="AlphaFoldDB" id="A0A167EZ56"/>
<feature type="transmembrane region" description="Helical" evidence="1">
    <location>
        <begin position="379"/>
        <end position="399"/>
    </location>
</feature>
<dbReference type="EMBL" id="AUXZ01000068">
    <property type="protein sequence ID" value="KZN51387.1"/>
    <property type="molecule type" value="Genomic_DNA"/>
</dbReference>
<comment type="caution">
    <text evidence="2">The sequence shown here is derived from an EMBL/GenBank/DDBJ whole genome shotgun (WGS) entry which is preliminary data.</text>
</comment>
<feature type="transmembrane region" description="Helical" evidence="1">
    <location>
        <begin position="95"/>
        <end position="124"/>
    </location>
</feature>
<evidence type="ECO:0000313" key="3">
    <source>
        <dbReference type="Proteomes" id="UP000076503"/>
    </source>
</evidence>
<keyword evidence="1" id="KW-0472">Membrane</keyword>
<sequence>MRSFSSFRSEYLVLIFVFVFFNVNYFIQNQQSELVVIYYHLSNLFYISTLLYYRKKDNLKFSFLCLLYFIVFHQYGSDPYSEEFSNFMSGPYKFIVFLLFFSSLEVVSLRWLPFYLLLLLSTIYQIIFGDRFRAEYLFNDLVFYIAVFPVLMSSRDSIKSVVDFNKVAYLLYVFSLTLPISSMLVYALDLFTVLHGSYYFFYGHTISFVFLYSVVYFISIDKEKNALKFLLCAVNLLVIFQSAQTAYYVIFILTIVAYCIFNRKIINLLYAPLVFFIIYLTNLSVPEDSWVYLKTGQLTSLFLLDVTSIVESSNSFAIRAYELINIINVSNYFELFFGSGLGSVYHDNLHLFHSSMIHEASFPKKEILSGEFHLVHETLIRLFFHVGLFGFLIFYAVFYKNLKGGLQFINVFIFIYFSFLWLSSLQAVFFLTIIMTIIKMRDIGEY</sequence>
<dbReference type="PATRIC" id="fig|1365251.3.peg.1896"/>
<feature type="transmembrane region" description="Helical" evidence="1">
    <location>
        <begin position="268"/>
        <end position="285"/>
    </location>
</feature>
<dbReference type="Proteomes" id="UP000076503">
    <property type="component" value="Unassembled WGS sequence"/>
</dbReference>
<feature type="transmembrane region" description="Helical" evidence="1">
    <location>
        <begin position="136"/>
        <end position="155"/>
    </location>
</feature>
<keyword evidence="1" id="KW-1133">Transmembrane helix</keyword>
<keyword evidence="1" id="KW-0812">Transmembrane</keyword>
<accession>A0A167EZ56</accession>
<feature type="transmembrane region" description="Helical" evidence="1">
    <location>
        <begin position="238"/>
        <end position="261"/>
    </location>
</feature>
<feature type="transmembrane region" description="Helical" evidence="1">
    <location>
        <begin position="199"/>
        <end position="218"/>
    </location>
</feature>
<organism evidence="2 3">
    <name type="scientific">Pseudoalteromonas luteoviolacea H33</name>
    <dbReference type="NCBI Taxonomy" id="1365251"/>
    <lineage>
        <taxon>Bacteria</taxon>
        <taxon>Pseudomonadati</taxon>
        <taxon>Pseudomonadota</taxon>
        <taxon>Gammaproteobacteria</taxon>
        <taxon>Alteromonadales</taxon>
        <taxon>Pseudoalteromonadaceae</taxon>
        <taxon>Pseudoalteromonas</taxon>
    </lineage>
</organism>
<reference evidence="2 3" key="1">
    <citation type="submission" date="2013-07" db="EMBL/GenBank/DDBJ databases">
        <title>Comparative Genomic and Metabolomic Analysis of Twelve Strains of Pseudoalteromonas luteoviolacea.</title>
        <authorList>
            <person name="Vynne N.G."/>
            <person name="Mansson M."/>
            <person name="Gram L."/>
        </authorList>
    </citation>
    <scope>NUCLEOTIDE SEQUENCE [LARGE SCALE GENOMIC DNA]</scope>
    <source>
        <strain evidence="2 3">H33</strain>
    </source>
</reference>
<evidence type="ECO:0000256" key="1">
    <source>
        <dbReference type="SAM" id="Phobius"/>
    </source>
</evidence>
<proteinExistence type="predicted"/>
<gene>
    <name evidence="2" type="ORF">N476_13445</name>
</gene>
<feature type="transmembrane region" description="Helical" evidence="1">
    <location>
        <begin position="34"/>
        <end position="52"/>
    </location>
</feature>
<feature type="transmembrane region" description="Helical" evidence="1">
    <location>
        <begin position="411"/>
        <end position="438"/>
    </location>
</feature>
<feature type="transmembrane region" description="Helical" evidence="1">
    <location>
        <begin position="12"/>
        <end position="28"/>
    </location>
</feature>